<feature type="domain" description="EGF-like" evidence="18">
    <location>
        <begin position="1338"/>
        <end position="1374"/>
    </location>
</feature>
<dbReference type="SUPFAM" id="SSF49313">
    <property type="entry name" value="Cadherin-like"/>
    <property type="match status" value="9"/>
</dbReference>
<dbReference type="SMART" id="SM00282">
    <property type="entry name" value="LamG"/>
    <property type="match status" value="2"/>
</dbReference>
<dbReference type="PROSITE" id="PS50025">
    <property type="entry name" value="LAM_G_DOMAIN"/>
    <property type="match status" value="1"/>
</dbReference>
<evidence type="ECO:0000256" key="6">
    <source>
        <dbReference type="ARBA" id="ARBA00022729"/>
    </source>
</evidence>
<evidence type="ECO:0000256" key="16">
    <source>
        <dbReference type="SAM" id="Phobius"/>
    </source>
</evidence>
<feature type="domain" description="Cadherin" evidence="20">
    <location>
        <begin position="201"/>
        <end position="305"/>
    </location>
</feature>
<dbReference type="Pfam" id="PF00008">
    <property type="entry name" value="EGF"/>
    <property type="match status" value="1"/>
</dbReference>
<keyword evidence="11 16" id="KW-0472">Membrane</keyword>
<dbReference type="InterPro" id="IPR056286">
    <property type="entry name" value="Cadherin_CELSR1-3_9th"/>
</dbReference>
<dbReference type="PRINTS" id="PR00205">
    <property type="entry name" value="CADHERIN"/>
</dbReference>
<dbReference type="CDD" id="cd00054">
    <property type="entry name" value="EGF_CA"/>
    <property type="match status" value="4"/>
</dbReference>
<dbReference type="GO" id="GO:0005509">
    <property type="term" value="F:calcium ion binding"/>
    <property type="evidence" value="ECO:0007669"/>
    <property type="project" value="UniProtKB-UniRule"/>
</dbReference>
<dbReference type="Pfam" id="PF24337">
    <property type="entry name" value="DUF7505"/>
    <property type="match status" value="1"/>
</dbReference>
<dbReference type="Pfam" id="PF00028">
    <property type="entry name" value="Cadherin"/>
    <property type="match status" value="7"/>
</dbReference>
<feature type="transmembrane region" description="Helical" evidence="16">
    <location>
        <begin position="2554"/>
        <end position="2573"/>
    </location>
</feature>
<evidence type="ECO:0000256" key="11">
    <source>
        <dbReference type="ARBA" id="ARBA00023136"/>
    </source>
</evidence>
<keyword evidence="5 16" id="KW-0812">Transmembrane</keyword>
<dbReference type="InterPro" id="IPR002126">
    <property type="entry name" value="Cadherin-like_dom"/>
</dbReference>
<keyword evidence="8 14" id="KW-0106">Calcium</keyword>
<accession>A0A3P6T5F5</accession>
<evidence type="ECO:0000259" key="18">
    <source>
        <dbReference type="PROSITE" id="PS50026"/>
    </source>
</evidence>
<dbReference type="FunFam" id="2.60.40.60:FF:000033">
    <property type="entry name" value="FAT atypical cadherin 1"/>
    <property type="match status" value="1"/>
</dbReference>
<feature type="transmembrane region" description="Helical" evidence="16">
    <location>
        <begin position="2520"/>
        <end position="2542"/>
    </location>
</feature>
<dbReference type="SMART" id="SM00179">
    <property type="entry name" value="EGF_CA"/>
    <property type="match status" value="3"/>
</dbReference>
<dbReference type="PROSITE" id="PS50227">
    <property type="entry name" value="G_PROTEIN_RECEP_F2_3"/>
    <property type="match status" value="1"/>
</dbReference>
<dbReference type="OrthoDB" id="26203at2759"/>
<dbReference type="InterPro" id="IPR002049">
    <property type="entry name" value="LE_dom"/>
</dbReference>
<evidence type="ECO:0000256" key="5">
    <source>
        <dbReference type="ARBA" id="ARBA00022692"/>
    </source>
</evidence>
<feature type="domain" description="Cadherin" evidence="20">
    <location>
        <begin position="620"/>
        <end position="772"/>
    </location>
</feature>
<evidence type="ECO:0000256" key="3">
    <source>
        <dbReference type="ARBA" id="ARBA00022475"/>
    </source>
</evidence>
<dbReference type="FunFam" id="2.60.40.60:FF:000005">
    <property type="entry name" value="Protocadherin 9"/>
    <property type="match status" value="1"/>
</dbReference>
<dbReference type="Pfam" id="PF23592">
    <property type="entry name" value="Cadherin_CELSR2_9th"/>
    <property type="match status" value="1"/>
</dbReference>
<keyword evidence="13" id="KW-0325">Glycoprotein</keyword>
<name>A0A3P6T5F5_LITSI</name>
<keyword evidence="22" id="KW-1185">Reference proteome</keyword>
<evidence type="ECO:0008006" key="23">
    <source>
        <dbReference type="Google" id="ProtNLM"/>
    </source>
</evidence>
<dbReference type="InterPro" id="IPR001881">
    <property type="entry name" value="EGF-like_Ca-bd_dom"/>
</dbReference>
<dbReference type="PANTHER" id="PTHR24026:SF51">
    <property type="entry name" value="PROTOCADHERIN-LIKE WING POLARITY PROTEIN STAN"/>
    <property type="match status" value="1"/>
</dbReference>
<dbReference type="Proteomes" id="UP000277928">
    <property type="component" value="Unassembled WGS sequence"/>
</dbReference>
<feature type="disulfide bond" evidence="15">
    <location>
        <begin position="1868"/>
        <end position="1885"/>
    </location>
</feature>
<dbReference type="SUPFAM" id="SSF49899">
    <property type="entry name" value="Concanavalin A-like lectins/glucanases"/>
    <property type="match status" value="2"/>
</dbReference>
<reference evidence="21 22" key="1">
    <citation type="submission" date="2018-08" db="EMBL/GenBank/DDBJ databases">
        <authorList>
            <person name="Laetsch R D."/>
            <person name="Stevens L."/>
            <person name="Kumar S."/>
            <person name="Blaxter L. M."/>
        </authorList>
    </citation>
    <scope>NUCLEOTIDE SEQUENCE [LARGE SCALE GENOMIC DNA]</scope>
</reference>
<dbReference type="GO" id="GO:0004930">
    <property type="term" value="F:G protein-coupled receptor activity"/>
    <property type="evidence" value="ECO:0007669"/>
    <property type="project" value="InterPro"/>
</dbReference>
<dbReference type="STRING" id="42156.A0A3P6T5F5"/>
<dbReference type="FunFam" id="2.60.40.60:FF:000080">
    <property type="entry name" value="FAT atypical cadherin 1"/>
    <property type="match status" value="1"/>
</dbReference>
<dbReference type="InterPro" id="IPR001879">
    <property type="entry name" value="GPCR_2_extracellular_dom"/>
</dbReference>
<keyword evidence="3" id="KW-1003">Cell membrane</keyword>
<evidence type="ECO:0000256" key="7">
    <source>
        <dbReference type="ARBA" id="ARBA00022737"/>
    </source>
</evidence>
<dbReference type="SMART" id="SM00181">
    <property type="entry name" value="EGF"/>
    <property type="match status" value="6"/>
</dbReference>
<comment type="caution">
    <text evidence="15">Lacks conserved residue(s) required for the propagation of feature annotation.</text>
</comment>
<dbReference type="Gene3D" id="2.60.120.200">
    <property type="match status" value="1"/>
</dbReference>
<feature type="disulfide bond" evidence="15">
    <location>
        <begin position="1887"/>
        <end position="1896"/>
    </location>
</feature>
<feature type="domain" description="EGF-like" evidence="18">
    <location>
        <begin position="1623"/>
        <end position="1660"/>
    </location>
</feature>
<evidence type="ECO:0000256" key="10">
    <source>
        <dbReference type="ARBA" id="ARBA00022989"/>
    </source>
</evidence>
<evidence type="ECO:0000313" key="21">
    <source>
        <dbReference type="EMBL" id="VDK74890.1"/>
    </source>
</evidence>
<evidence type="ECO:0000256" key="14">
    <source>
        <dbReference type="PROSITE-ProRule" id="PRU00043"/>
    </source>
</evidence>
<evidence type="ECO:0000256" key="1">
    <source>
        <dbReference type="ARBA" id="ARBA00004251"/>
    </source>
</evidence>
<dbReference type="PROSITE" id="PS50268">
    <property type="entry name" value="CADHERIN_2"/>
    <property type="match status" value="8"/>
</dbReference>
<evidence type="ECO:0000256" key="12">
    <source>
        <dbReference type="ARBA" id="ARBA00023157"/>
    </source>
</evidence>
<evidence type="ECO:0000313" key="22">
    <source>
        <dbReference type="Proteomes" id="UP000277928"/>
    </source>
</evidence>
<dbReference type="InterPro" id="IPR015919">
    <property type="entry name" value="Cadherin-like_sf"/>
</dbReference>
<dbReference type="GO" id="GO:0007156">
    <property type="term" value="P:homophilic cell adhesion via plasma membrane adhesion molecules"/>
    <property type="evidence" value="ECO:0007669"/>
    <property type="project" value="InterPro"/>
</dbReference>
<evidence type="ECO:0000259" key="19">
    <source>
        <dbReference type="PROSITE" id="PS50227"/>
    </source>
</evidence>
<dbReference type="SMART" id="SM00008">
    <property type="entry name" value="HormR"/>
    <property type="match status" value="1"/>
</dbReference>
<evidence type="ECO:0000259" key="20">
    <source>
        <dbReference type="PROSITE" id="PS50268"/>
    </source>
</evidence>
<keyword evidence="9" id="KW-0130">Cell adhesion</keyword>
<keyword evidence="7" id="KW-0677">Repeat</keyword>
<dbReference type="Gene3D" id="2.10.25.10">
    <property type="entry name" value="Laminin"/>
    <property type="match status" value="2"/>
</dbReference>
<dbReference type="CDD" id="cd00110">
    <property type="entry name" value="LamG"/>
    <property type="match status" value="1"/>
</dbReference>
<dbReference type="InterPro" id="IPR013320">
    <property type="entry name" value="ConA-like_dom_sf"/>
</dbReference>
<feature type="domain" description="Laminin G" evidence="17">
    <location>
        <begin position="1418"/>
        <end position="1620"/>
    </location>
</feature>
<dbReference type="GO" id="GO:0007411">
    <property type="term" value="P:axon guidance"/>
    <property type="evidence" value="ECO:0007669"/>
    <property type="project" value="UniProtKB-ARBA"/>
</dbReference>
<dbReference type="Gene3D" id="2.60.40.60">
    <property type="entry name" value="Cadherins"/>
    <property type="match status" value="8"/>
</dbReference>
<protein>
    <recommendedName>
        <fullName evidence="23">Cadherin domain protein</fullName>
    </recommendedName>
</protein>
<keyword evidence="12 15" id="KW-1015">Disulfide bond</keyword>
<feature type="domain" description="Cadherin" evidence="20">
    <location>
        <begin position="411"/>
        <end position="513"/>
    </location>
</feature>
<evidence type="ECO:0000259" key="17">
    <source>
        <dbReference type="PROSITE" id="PS50025"/>
    </source>
</evidence>
<feature type="transmembrane region" description="Helical" evidence="16">
    <location>
        <begin position="2375"/>
        <end position="2397"/>
    </location>
</feature>
<dbReference type="Gene3D" id="4.10.1240.10">
    <property type="entry name" value="GPCR, family 2, extracellular hormone receptor domain"/>
    <property type="match status" value="1"/>
</dbReference>
<keyword evidence="10 16" id="KW-1133">Transmembrane helix</keyword>
<keyword evidence="6" id="KW-0732">Signal</keyword>
<feature type="domain" description="Cadherin" evidence="20">
    <location>
        <begin position="874"/>
        <end position="979"/>
    </location>
</feature>
<comment type="subcellular location">
    <subcellularLocation>
        <location evidence="2">Cell membrane</location>
        <topology evidence="2">Multi-pass membrane protein</topology>
    </subcellularLocation>
    <subcellularLocation>
        <location evidence="1">Cell membrane</location>
        <topology evidence="1">Single-pass type I membrane protein</topology>
    </subcellularLocation>
</comment>
<dbReference type="PANTHER" id="PTHR24026">
    <property type="entry name" value="FAT ATYPICAL CADHERIN-RELATED"/>
    <property type="match status" value="1"/>
</dbReference>
<evidence type="ECO:0000256" key="9">
    <source>
        <dbReference type="ARBA" id="ARBA00022889"/>
    </source>
</evidence>
<evidence type="ECO:0000256" key="4">
    <source>
        <dbReference type="ARBA" id="ARBA00022536"/>
    </source>
</evidence>
<evidence type="ECO:0000256" key="2">
    <source>
        <dbReference type="ARBA" id="ARBA00004651"/>
    </source>
</evidence>
<dbReference type="InterPro" id="IPR036445">
    <property type="entry name" value="GPCR_2_extracell_dom_sf"/>
</dbReference>
<dbReference type="InterPro" id="IPR000742">
    <property type="entry name" value="EGF"/>
</dbReference>
<dbReference type="InterPro" id="IPR001791">
    <property type="entry name" value="Laminin_G"/>
</dbReference>
<dbReference type="SUPFAM" id="SSF57196">
    <property type="entry name" value="EGF/Laminin"/>
    <property type="match status" value="1"/>
</dbReference>
<feature type="domain" description="Cadherin" evidence="20">
    <location>
        <begin position="773"/>
        <end position="873"/>
    </location>
</feature>
<proteinExistence type="predicted"/>
<evidence type="ECO:0000256" key="13">
    <source>
        <dbReference type="ARBA" id="ARBA00023180"/>
    </source>
</evidence>
<dbReference type="InterPro" id="IPR020894">
    <property type="entry name" value="Cadherin_CS"/>
</dbReference>
<feature type="domain" description="Cadherin" evidence="20">
    <location>
        <begin position="980"/>
        <end position="1087"/>
    </location>
</feature>
<feature type="transmembrane region" description="Helical" evidence="16">
    <location>
        <begin position="2345"/>
        <end position="2363"/>
    </location>
</feature>
<dbReference type="InterPro" id="IPR055928">
    <property type="entry name" value="Fmi-1_DUF7505"/>
</dbReference>
<feature type="domain" description="Cadherin" evidence="20">
    <location>
        <begin position="306"/>
        <end position="410"/>
    </location>
</feature>
<feature type="domain" description="Cadherin" evidence="20">
    <location>
        <begin position="514"/>
        <end position="619"/>
    </location>
</feature>
<dbReference type="PROSITE" id="PS00232">
    <property type="entry name" value="CADHERIN_1"/>
    <property type="match status" value="4"/>
</dbReference>
<feature type="domain" description="EGF-like" evidence="18">
    <location>
        <begin position="1859"/>
        <end position="1897"/>
    </location>
</feature>
<feature type="transmembrane region" description="Helical" evidence="16">
    <location>
        <begin position="2442"/>
        <end position="2464"/>
    </location>
</feature>
<evidence type="ECO:0000256" key="8">
    <source>
        <dbReference type="ARBA" id="ARBA00022837"/>
    </source>
</evidence>
<feature type="transmembrane region" description="Helical" evidence="16">
    <location>
        <begin position="2409"/>
        <end position="2430"/>
    </location>
</feature>
<dbReference type="PROSITE" id="PS50026">
    <property type="entry name" value="EGF_3"/>
    <property type="match status" value="3"/>
</dbReference>
<dbReference type="SMART" id="SM00112">
    <property type="entry name" value="CA"/>
    <property type="match status" value="8"/>
</dbReference>
<organism evidence="21 22">
    <name type="scientific">Litomosoides sigmodontis</name>
    <name type="common">Filarial nematode worm</name>
    <dbReference type="NCBI Taxonomy" id="42156"/>
    <lineage>
        <taxon>Eukaryota</taxon>
        <taxon>Metazoa</taxon>
        <taxon>Ecdysozoa</taxon>
        <taxon>Nematoda</taxon>
        <taxon>Chromadorea</taxon>
        <taxon>Rhabditida</taxon>
        <taxon>Spirurina</taxon>
        <taxon>Spiruromorpha</taxon>
        <taxon>Filarioidea</taxon>
        <taxon>Onchocercidae</taxon>
        <taxon>Litomosoides</taxon>
    </lineage>
</organism>
<evidence type="ECO:0000256" key="15">
    <source>
        <dbReference type="PROSITE-ProRule" id="PRU00076"/>
    </source>
</evidence>
<dbReference type="CDD" id="cd00055">
    <property type="entry name" value="EGF_Lam"/>
    <property type="match status" value="1"/>
</dbReference>
<dbReference type="Pfam" id="PF02210">
    <property type="entry name" value="Laminin_G_2"/>
    <property type="match status" value="1"/>
</dbReference>
<dbReference type="CDD" id="cd11304">
    <property type="entry name" value="Cadherin_repeat"/>
    <property type="match status" value="8"/>
</dbReference>
<dbReference type="EMBL" id="UYRX01000127">
    <property type="protein sequence ID" value="VDK74890.1"/>
    <property type="molecule type" value="Genomic_DNA"/>
</dbReference>
<keyword evidence="4 15" id="KW-0245">EGF-like domain</keyword>
<dbReference type="OMA" id="DAYYTYT"/>
<feature type="disulfide bond" evidence="15">
    <location>
        <begin position="1364"/>
        <end position="1373"/>
    </location>
</feature>
<dbReference type="FunFam" id="2.60.40.60:FF:000020">
    <property type="entry name" value="Dachsous cadherin-related 1b"/>
    <property type="match status" value="2"/>
</dbReference>
<dbReference type="SUPFAM" id="SSF111418">
    <property type="entry name" value="Hormone receptor domain"/>
    <property type="match status" value="1"/>
</dbReference>
<feature type="transmembrane region" description="Helical" evidence="16">
    <location>
        <begin position="2476"/>
        <end position="2500"/>
    </location>
</feature>
<sequence>MTVVEMMMMDATVEIEMMQLQRLATIWSAEAVSAHSYFFLLIIIDVTTNNGKFKVTALTYFIELLIIAIAFHLDPPILDICITGCLVPARNNTIWLPYSYPPCVDPGQPLLRWSNNVTCNRPNFLTSQSVSLDSSSGVLFAEERMCFYVKPWYMTYLYDCSGDGVPQEGIVFLDHKKYVTKRRSKRWIRRRNPAVPRIHFKQEHYVTEIPEDTPINSLIIQLHATHITNESIYYAMVAPEDSRSANIFTLDTVSGDIRVGKALDREALDRHVLKVMAYERLDPAVSASSSVIVEVLDVQDNAPIFERNSYYVEIREDAPIGTTIASVFARDLDIGLNGEIAYSLGEQDGAKLLQIHSSTGLIQTAQHLDRESMNIIRVYIYATDKGVPPMTSRALLEIFLLDVNDNAPVFEEEFYNATIMENITIPYNILQIKATDRDSGQNGKVHYSIVASSINGFSIDYESGWIKLHRKLDPRSNLATLLVRAKDSGQPAQSSTINCAIHIIDINDHKPHFVSSQQKLFVEENVPIGFEITRIFAIDEDNGMNGVISYILEGEDGANETFRIDEATGIITTIGKLDREEREKYIFKVKAEDGGKPPLSDSLLVTVIVRDVNDNAPYFEPNFYNVTIPENEVRGTPLLSVKAIDHDNDDKIAYRIEGADKDIFSLIHSTDQNMVILSREQKGSIHRGACKGLYGSTENKSTIGLETGNRLKPSGVKDMCLQCMGAILSLSGEIDRMDDILRVMITAIDKGGLTGTCTVTIIVTDVNAAPVFLTHPFTVHIPENVPIGAEVIQLRAEDEDRHENAKLTYSLDSKEFNIDKETGLIIVAKEIDREECSSYLLNITVTDHATNPLSASTFLEIVPDDVNDNAPEFTSENYTVAIAEDTPIGTSFTQISAVDVDEGDNAIIDYFLVEENGNGDTFKLDRSSGTLRVVTKLDREMTARYQLTVKAQDRGNPPLSSFSTISVVIIDVNDNAPQFESLRYDLWIAENSPMGSTVGTIIARDQDEGDNALIQFRIFGGIDAKLFDIEADSNQNGVANILSRTVFDYEAKKNLFFVEVQASSDQLSSVVPVYVHVSDVNDNRPQLRDFTVLYANHIEEPVEREIGYVPAFDPDHNATLEYSIETNDILMVDQYKGSIMPMNVWRRYINVVYKICVSDGPNNICARCRFVYIPLDDAIIRDTVTVGFPNTRYEELLDNVVFERFTSAISLLDDWHSDDIWVFSVHTENEYTNVSLVVHQGRTVHKSEYVEGLIRNGLAKLSDMIGMRLTIHKDATCFNEPCPYFQQCRNTQKYVKTTQDFKTDSFLMHSLDTVNSFQCQCPVGFSSSDGLQQLCNHRLDMCFTSPCEHQGTCVPLENGYRCHCSPQWIGENCEKSVYVDSCLPNSCFSNSICKLVNRTTKCVQCRWHSHDTDSQCRLLSISFGEDGGYIVLPLQITRMQWKLQFSIATVASNGVLFFTGNLSLDFLEVSLQDALVIMDDWPENRVSDGKWHQITLEYYDNKLIISLDDCDAHIAMKYSNITGYRKCAAEITAKLLEKCNDPAVSCYRFFDLPAAVNLGGRAITIARQNYISGIDGDQYGSARIQEPFVGCISNLTFDGRLVDFSNFEEFEKAGDIQHGCKQKRNDCLNNPCHHTAVCEPMWDGYHCRCKQTAHTDGPCIDDEDSFVSLYDEESYVFWNIPDNIKFYNLSFEFRTRLHETQISHGKGVISIGSKQYFLPFPNFADGNLKSFSIAVEKYVTLIVIDHLYKKRIVMPNNGLYRDIRKVYSGLAPSTSYPQRFEGCLRNVKINDVRLKLAENMMAKPGCQVLISHPLLSEKCSKAPNGCSLPKACPLNSVCVREWDRHRCECNPGFVGDGCVNICLLPNLCGAEGVCHTTNNSRGYECTCKGGLSGRNCERKAALQICPKGWYGTFPKCKQCSCDTWRGFLEQCNAETGECYCKSGAYHSGGECISCECGYGSSGSTCTSKGQCQCAGEAVGRRCDRCPGKDQVLDRKTLKCLKIMNRCPSNIEYGIQWPTTIVGTTARQSCPNGKVGFALRKCLKSAHWDRVNDYNCTLPALTKLDLTDRMKFAQSLLNATSSALQLKGINVVIARKALEQLIDEELSGNDPHPSSHLKSTEYTNNILKVGDSLLKIEGYPNNAQLIHLFNDYGIHVANVHQMHSYLKPFIFCGQNMVFAVDDMPAQGRALPKFNNFVDKRVESFRSIQMKLLCEDTAAYPKVIFYSMFSNIHCFRCKAPVVAVFYNTTCTIQVLFPVSEEVWRYPECAIAKDSAENNKLFGTKDWEDRNVERENIFLEWSAQGTTLVGLNRTHVICNFERSGIYTIIVRPERGALIRFIPSKTMPYAELLCVLFSLILLSLSAVRTLYRSCLSLRLIRFGFIVMFSLNVIAVSFIHRLQPSIIFCLARNTIISLCTSAVFAWLFMYSFHIYRLLATERAESNYWMVILCSVIIPILLSLASFFFAPGCCSLSPNQSFFWVLLVPVVLYILFDFYAFSTALLISFSKQFDYIVTEYSIRTALCLHIILPILCAFYNSFGLYILFDHADSPLYEITFNSTLVFISTYIFLWTNYFGPKRNMRYDNGLWVNNLAKSTGTLGHQCQTPLLLQSQNADSNLLITSKYHAEISGDCVNGWMPDIIPSTTYVHHQSTHGVPHPKILSPPMKILNQEAYCSAEGIALLYQDNAPSIDTDHIYGTRSSEHHYPSFTFTH</sequence>
<dbReference type="FunFam" id="2.10.25.10:FF:000066">
    <property type="entry name" value="FAT atypical cadherin 4"/>
    <property type="match status" value="1"/>
</dbReference>
<gene>
    <name evidence="21" type="ORF">NLS_LOCUS2663</name>
</gene>
<dbReference type="GO" id="GO:0005886">
    <property type="term" value="C:plasma membrane"/>
    <property type="evidence" value="ECO:0007669"/>
    <property type="project" value="UniProtKB-SubCell"/>
</dbReference>
<dbReference type="PROSITE" id="PS00022">
    <property type="entry name" value="EGF_1"/>
    <property type="match status" value="2"/>
</dbReference>
<feature type="domain" description="G-protein coupled receptors family 2 profile 1" evidence="19">
    <location>
        <begin position="2006"/>
        <end position="2059"/>
    </location>
</feature>